<dbReference type="HOGENOM" id="CLU_1624011_0_0_5"/>
<dbReference type="KEGG" id="mai:MICA_819"/>
<dbReference type="RefSeq" id="WP_014102376.1">
    <property type="nucleotide sequence ID" value="NC_016026.1"/>
</dbReference>
<keyword evidence="1" id="KW-1133">Transmembrane helix</keyword>
<proteinExistence type="predicted"/>
<dbReference type="eggNOG" id="ENOG502ZX3K">
    <property type="taxonomic scope" value="Bacteria"/>
</dbReference>
<keyword evidence="1" id="KW-0812">Transmembrane</keyword>
<name>G2KRA6_MICAA</name>
<reference evidence="2 3" key="1">
    <citation type="journal article" date="2011" name="BMC Genomics">
        <title>Genomic insights into an obligate epibiotic bacterial predator: Micavibrio aeruginosavorus ARL-13.</title>
        <authorList>
            <person name="Wang Z."/>
            <person name="Kadouri D."/>
            <person name="Wu M."/>
        </authorList>
    </citation>
    <scope>NUCLEOTIDE SEQUENCE [LARGE SCALE GENOMIC DNA]</scope>
    <source>
        <strain evidence="2 3">ARL-13</strain>
    </source>
</reference>
<keyword evidence="3" id="KW-1185">Reference proteome</keyword>
<feature type="transmembrane region" description="Helical" evidence="1">
    <location>
        <begin position="13"/>
        <end position="32"/>
    </location>
</feature>
<sequence length="157" mass="18540">MLESLSFLTTMELLSYVATVVGIPMAIVIFIIQEHKERESEQEEIYDKLMDHYSRIQEKLFEHPELDQHDIPLDDAEAARRQLILYEMLVSLFERAFILLQGETAPSYRRMWNSWLDYIEIWCERPNFRAALPRLMLREDAAFVAFMAKTTGLPLKP</sequence>
<evidence type="ECO:0000313" key="2">
    <source>
        <dbReference type="EMBL" id="AEP09153.1"/>
    </source>
</evidence>
<dbReference type="Proteomes" id="UP000009286">
    <property type="component" value="Chromosome"/>
</dbReference>
<gene>
    <name evidence="2" type="ordered locus">MICA_819</name>
</gene>
<dbReference type="EMBL" id="CP002382">
    <property type="protein sequence ID" value="AEP09153.1"/>
    <property type="molecule type" value="Genomic_DNA"/>
</dbReference>
<keyword evidence="1" id="KW-0472">Membrane</keyword>
<dbReference type="OrthoDB" id="8560762at2"/>
<evidence type="ECO:0000313" key="3">
    <source>
        <dbReference type="Proteomes" id="UP000009286"/>
    </source>
</evidence>
<organism evidence="2 3">
    <name type="scientific">Micavibrio aeruginosavorus (strain ARL-13)</name>
    <dbReference type="NCBI Taxonomy" id="856793"/>
    <lineage>
        <taxon>Bacteria</taxon>
        <taxon>Pseudomonadati</taxon>
        <taxon>Bdellovibrionota</taxon>
        <taxon>Bdellovibrionia</taxon>
        <taxon>Bdellovibrionales</taxon>
        <taxon>Pseudobdellovibrionaceae</taxon>
        <taxon>Micavibrio</taxon>
    </lineage>
</organism>
<protein>
    <submittedName>
        <fullName evidence="2">Uncharacterized protein</fullName>
    </submittedName>
</protein>
<accession>G2KRA6</accession>
<dbReference type="AlphaFoldDB" id="G2KRA6"/>
<evidence type="ECO:0000256" key="1">
    <source>
        <dbReference type="SAM" id="Phobius"/>
    </source>
</evidence>